<dbReference type="PANTHER" id="PTHR37019">
    <property type="entry name" value="CHROMOSOME 1, WHOLE GENOME SHOTGUN SEQUENCE"/>
    <property type="match status" value="1"/>
</dbReference>
<protein>
    <recommendedName>
        <fullName evidence="2">DUF7704 domain-containing protein</fullName>
    </recommendedName>
</protein>
<feature type="transmembrane region" description="Helical" evidence="1">
    <location>
        <begin position="122"/>
        <end position="144"/>
    </location>
</feature>
<gene>
    <name evidence="3" type="ORF">B0A48_11609</name>
</gene>
<evidence type="ECO:0000256" key="1">
    <source>
        <dbReference type="SAM" id="Phobius"/>
    </source>
</evidence>
<proteinExistence type="predicted"/>
<evidence type="ECO:0000259" key="2">
    <source>
        <dbReference type="Pfam" id="PF24803"/>
    </source>
</evidence>
<keyword evidence="4" id="KW-1185">Reference proteome</keyword>
<comment type="caution">
    <text evidence="3">The sequence shown here is derived from an EMBL/GenBank/DDBJ whole genome shotgun (WGS) entry which is preliminary data.</text>
</comment>
<dbReference type="EMBL" id="NAJO01000025">
    <property type="protein sequence ID" value="OQO03352.1"/>
    <property type="molecule type" value="Genomic_DNA"/>
</dbReference>
<keyword evidence="1" id="KW-0812">Transmembrane</keyword>
<dbReference type="PANTHER" id="PTHR37019:SF2">
    <property type="entry name" value="EXPERA DOMAIN-CONTAINING PROTEIN"/>
    <property type="match status" value="1"/>
</dbReference>
<feature type="transmembrane region" description="Helical" evidence="1">
    <location>
        <begin position="57"/>
        <end position="78"/>
    </location>
</feature>
<dbReference type="STRING" id="1507870.A0A1V8SWS5"/>
<organism evidence="3 4">
    <name type="scientific">Cryoendolithus antarcticus</name>
    <dbReference type="NCBI Taxonomy" id="1507870"/>
    <lineage>
        <taxon>Eukaryota</taxon>
        <taxon>Fungi</taxon>
        <taxon>Dikarya</taxon>
        <taxon>Ascomycota</taxon>
        <taxon>Pezizomycotina</taxon>
        <taxon>Dothideomycetes</taxon>
        <taxon>Dothideomycetidae</taxon>
        <taxon>Cladosporiales</taxon>
        <taxon>Cladosporiaceae</taxon>
        <taxon>Cryoendolithus</taxon>
    </lineage>
</organism>
<keyword evidence="1" id="KW-0472">Membrane</keyword>
<evidence type="ECO:0000313" key="4">
    <source>
        <dbReference type="Proteomes" id="UP000192596"/>
    </source>
</evidence>
<evidence type="ECO:0000313" key="3">
    <source>
        <dbReference type="EMBL" id="OQO03352.1"/>
    </source>
</evidence>
<dbReference type="Pfam" id="PF24803">
    <property type="entry name" value="DUF7704"/>
    <property type="match status" value="1"/>
</dbReference>
<dbReference type="Proteomes" id="UP000192596">
    <property type="component" value="Unassembled WGS sequence"/>
</dbReference>
<sequence>MAVRYVRAHRASSAASLTSIIHVWAYISHLRDPINFYLDHVPGIAAAASPFTPQAEVMLYLLGNVYLLLAALAVICCWTRHRSIVQYYLLVVAFADLGHIYATYRVFGWEKFVDFAQWNDMAWGSVGGSVFLHINRLATLLGLFGKLK</sequence>
<feature type="domain" description="DUF7704" evidence="2">
    <location>
        <begin position="20"/>
        <end position="146"/>
    </location>
</feature>
<dbReference type="OrthoDB" id="2937326at2759"/>
<dbReference type="InParanoid" id="A0A1V8SWS5"/>
<dbReference type="InterPro" id="IPR056121">
    <property type="entry name" value="DUF7704"/>
</dbReference>
<feature type="transmembrane region" description="Helical" evidence="1">
    <location>
        <begin position="85"/>
        <end position="102"/>
    </location>
</feature>
<keyword evidence="1" id="KW-1133">Transmembrane helix</keyword>
<name>A0A1V8SWS5_9PEZI</name>
<reference evidence="4" key="1">
    <citation type="submission" date="2017-03" db="EMBL/GenBank/DDBJ databases">
        <title>Genomes of endolithic fungi from Antarctica.</title>
        <authorList>
            <person name="Coleine C."/>
            <person name="Masonjones S."/>
            <person name="Stajich J.E."/>
        </authorList>
    </citation>
    <scope>NUCLEOTIDE SEQUENCE [LARGE SCALE GENOMIC DNA]</scope>
    <source>
        <strain evidence="4">CCFEE 5527</strain>
    </source>
</reference>
<dbReference type="AlphaFoldDB" id="A0A1V8SWS5"/>
<accession>A0A1V8SWS5</accession>